<name>A0ABU5F8P2_9BACT</name>
<proteinExistence type="predicted"/>
<comment type="catalytic activity">
    <reaction evidence="1">
        <text>ATP + protein L-histidine = ADP + protein N-phospho-L-histidine.</text>
        <dbReference type="EC" id="2.7.13.3"/>
    </reaction>
</comment>
<feature type="compositionally biased region" description="Low complexity" evidence="7">
    <location>
        <begin position="193"/>
        <end position="202"/>
    </location>
</feature>
<keyword evidence="6" id="KW-0902">Two-component regulatory system</keyword>
<evidence type="ECO:0000256" key="3">
    <source>
        <dbReference type="ARBA" id="ARBA00022553"/>
    </source>
</evidence>
<dbReference type="RefSeq" id="WP_320689381.1">
    <property type="nucleotide sequence ID" value="NZ_JAXBLV010000233.1"/>
</dbReference>
<feature type="region of interest" description="Disordered" evidence="7">
    <location>
        <begin position="192"/>
        <end position="220"/>
    </location>
</feature>
<keyword evidence="11" id="KW-1185">Reference proteome</keyword>
<evidence type="ECO:0000313" key="11">
    <source>
        <dbReference type="Proteomes" id="UP001272242"/>
    </source>
</evidence>
<organism evidence="10 11">
    <name type="scientific">Gemmata algarum</name>
    <dbReference type="NCBI Taxonomy" id="2975278"/>
    <lineage>
        <taxon>Bacteria</taxon>
        <taxon>Pseudomonadati</taxon>
        <taxon>Planctomycetota</taxon>
        <taxon>Planctomycetia</taxon>
        <taxon>Gemmatales</taxon>
        <taxon>Gemmataceae</taxon>
        <taxon>Gemmata</taxon>
    </lineage>
</organism>
<keyword evidence="4" id="KW-0808">Transferase</keyword>
<dbReference type="Pfam" id="PF00512">
    <property type="entry name" value="HisKA"/>
    <property type="match status" value="1"/>
</dbReference>
<dbReference type="GO" id="GO:0016301">
    <property type="term" value="F:kinase activity"/>
    <property type="evidence" value="ECO:0007669"/>
    <property type="project" value="UniProtKB-KW"/>
</dbReference>
<dbReference type="CDD" id="cd00082">
    <property type="entry name" value="HisKA"/>
    <property type="match status" value="1"/>
</dbReference>
<accession>A0ABU5F8P2</accession>
<dbReference type="EC" id="2.7.13.3" evidence="2"/>
<feature type="compositionally biased region" description="Low complexity" evidence="7">
    <location>
        <begin position="250"/>
        <end position="269"/>
    </location>
</feature>
<dbReference type="Gene3D" id="3.30.565.10">
    <property type="entry name" value="Histidine kinase-like ATPase, C-terminal domain"/>
    <property type="match status" value="1"/>
</dbReference>
<feature type="compositionally biased region" description="Pro residues" evidence="7">
    <location>
        <begin position="203"/>
        <end position="214"/>
    </location>
</feature>
<evidence type="ECO:0000256" key="2">
    <source>
        <dbReference type="ARBA" id="ARBA00012438"/>
    </source>
</evidence>
<dbReference type="InterPro" id="IPR005467">
    <property type="entry name" value="His_kinase_dom"/>
</dbReference>
<evidence type="ECO:0000256" key="6">
    <source>
        <dbReference type="ARBA" id="ARBA00023012"/>
    </source>
</evidence>
<feature type="region of interest" description="Disordered" evidence="7">
    <location>
        <begin position="236"/>
        <end position="329"/>
    </location>
</feature>
<feature type="domain" description="Histidine kinase" evidence="9">
    <location>
        <begin position="611"/>
        <end position="832"/>
    </location>
</feature>
<evidence type="ECO:0000256" key="1">
    <source>
        <dbReference type="ARBA" id="ARBA00000085"/>
    </source>
</evidence>
<dbReference type="EMBL" id="JAXBLV010000233">
    <property type="protein sequence ID" value="MDY3563132.1"/>
    <property type="molecule type" value="Genomic_DNA"/>
</dbReference>
<evidence type="ECO:0000256" key="5">
    <source>
        <dbReference type="ARBA" id="ARBA00022777"/>
    </source>
</evidence>
<evidence type="ECO:0000256" key="4">
    <source>
        <dbReference type="ARBA" id="ARBA00022679"/>
    </source>
</evidence>
<dbReference type="SMART" id="SM00387">
    <property type="entry name" value="HATPase_c"/>
    <property type="match status" value="1"/>
</dbReference>
<dbReference type="SUPFAM" id="SSF47384">
    <property type="entry name" value="Homodimeric domain of signal transducing histidine kinase"/>
    <property type="match status" value="1"/>
</dbReference>
<protein>
    <recommendedName>
        <fullName evidence="2">histidine kinase</fullName>
        <ecNumber evidence="2">2.7.13.3</ecNumber>
    </recommendedName>
</protein>
<keyword evidence="3" id="KW-0597">Phosphoprotein</keyword>
<keyword evidence="8" id="KW-0472">Membrane</keyword>
<dbReference type="InterPro" id="IPR003661">
    <property type="entry name" value="HisK_dim/P_dom"/>
</dbReference>
<feature type="compositionally biased region" description="Basic and acidic residues" evidence="7">
    <location>
        <begin position="283"/>
        <end position="293"/>
    </location>
</feature>
<dbReference type="SMART" id="SM00388">
    <property type="entry name" value="HisKA"/>
    <property type="match status" value="1"/>
</dbReference>
<dbReference type="InterPro" id="IPR036890">
    <property type="entry name" value="HATPase_C_sf"/>
</dbReference>
<dbReference type="SUPFAM" id="SSF55874">
    <property type="entry name" value="ATPase domain of HSP90 chaperone/DNA topoisomerase II/histidine kinase"/>
    <property type="match status" value="1"/>
</dbReference>
<dbReference type="PROSITE" id="PS50109">
    <property type="entry name" value="HIS_KIN"/>
    <property type="match status" value="1"/>
</dbReference>
<dbReference type="InterPro" id="IPR036097">
    <property type="entry name" value="HisK_dim/P_sf"/>
</dbReference>
<dbReference type="InterPro" id="IPR050736">
    <property type="entry name" value="Sensor_HK_Regulatory"/>
</dbReference>
<dbReference type="InterPro" id="IPR004358">
    <property type="entry name" value="Sig_transdc_His_kin-like_C"/>
</dbReference>
<gene>
    <name evidence="10" type="ORF">R5W23_004631</name>
</gene>
<dbReference type="Proteomes" id="UP001272242">
    <property type="component" value="Unassembled WGS sequence"/>
</dbReference>
<dbReference type="PANTHER" id="PTHR43711:SF32">
    <property type="entry name" value="SENSOR-TYPE HISTIDINE KINASE PRRB"/>
    <property type="match status" value="1"/>
</dbReference>
<dbReference type="Pfam" id="PF02518">
    <property type="entry name" value="HATPase_c"/>
    <property type="match status" value="1"/>
</dbReference>
<sequence>MSRRLLGPVGVPAVFIAVAALVFAGLGWLTVVALRVETAQREAAAEAELENKLRVALWQLDGRVLLQLGGEDGRPFHHYSSADPLQGVTAGPTPLLGAPLPEWMRLHVQLDPATGWDSPQVLPPDARERVASAWPELPLRNDSPDRALALSDLRAKYPVAATCGLLAARDHAIPADSLPFAAPLFTTDSWQRSAEPVATSPPTSAPKPPPPPELTPTTAAPDARSFFGWELPRREPQAANSLQPAVPREGAAPSAAPAPAGPPGATAPGVSQATNTRGSSRVADNDRGRDDFWNRAQTIQRATQEAKNAGTDPMYGKNYPGALQNNDVRNGVVPVSPTMGNEKGEKGASIGPAMTELDKIREALDQAKLAKDADVLQKRPGDRAGGASITERLAALRIELDRRRCLDAVDERCRAEAVRNPLLAAAWSIARGAGCVPAVFTPVGDARPVQSHGLGNALTNGVSQNWLVGPPVVNIHLGSMRPQWLTAADGTETLVLMRVAKLDNRTVYQGVVLDWPRLEALLKDEVKDQFPGATLVPVKNPDGVQPGRAMTALPVQLDPGPQPELPPGDWTALRFGLALAWAAAFVAVAAVGLSGWSLIDLAERRIRFVSAVTHELRTPLTSLRLYLDLLTSGMIHDEAKRQEYLRTLAVESERLHRLVDNVLDFARLEKRRRNGDLKPVRVAELLDQLKQTWADRVAAEGHELVVVSTLPPELEFSTDPVMVQQIVGNLIDNARKYARGAADRRIWLWAKGGGAGRVTFEVEDRGPGVPAGERRAIFKPFRRGSVADTTAGGAGLGLALAKQWAEVLGGTVAYRPADGAPGACFRLELPCR</sequence>
<evidence type="ECO:0000313" key="10">
    <source>
        <dbReference type="EMBL" id="MDY3563132.1"/>
    </source>
</evidence>
<evidence type="ECO:0000256" key="8">
    <source>
        <dbReference type="SAM" id="Phobius"/>
    </source>
</evidence>
<evidence type="ECO:0000259" key="9">
    <source>
        <dbReference type="PROSITE" id="PS50109"/>
    </source>
</evidence>
<dbReference type="PANTHER" id="PTHR43711">
    <property type="entry name" value="TWO-COMPONENT HISTIDINE KINASE"/>
    <property type="match status" value="1"/>
</dbReference>
<keyword evidence="8" id="KW-0812">Transmembrane</keyword>
<dbReference type="InterPro" id="IPR003594">
    <property type="entry name" value="HATPase_dom"/>
</dbReference>
<keyword evidence="8" id="KW-1133">Transmembrane helix</keyword>
<evidence type="ECO:0000256" key="7">
    <source>
        <dbReference type="SAM" id="MobiDB-lite"/>
    </source>
</evidence>
<comment type="caution">
    <text evidence="10">The sequence shown here is derived from an EMBL/GenBank/DDBJ whole genome shotgun (WGS) entry which is preliminary data.</text>
</comment>
<dbReference type="Gene3D" id="1.10.287.130">
    <property type="match status" value="1"/>
</dbReference>
<keyword evidence="5 10" id="KW-0418">Kinase</keyword>
<dbReference type="PRINTS" id="PR00344">
    <property type="entry name" value="BCTRLSENSOR"/>
</dbReference>
<feature type="transmembrane region" description="Helical" evidence="8">
    <location>
        <begin position="575"/>
        <end position="599"/>
    </location>
</feature>
<feature type="compositionally biased region" description="Polar residues" evidence="7">
    <location>
        <begin position="295"/>
        <end position="306"/>
    </location>
</feature>
<reference evidence="11" key="1">
    <citation type="journal article" date="2023" name="Mar. Drugs">
        <title>Gemmata algarum, a Novel Planctomycete Isolated from an Algal Mat, Displays Antimicrobial Activity.</title>
        <authorList>
            <person name="Kumar G."/>
            <person name="Kallscheuer N."/>
            <person name="Kashif M."/>
            <person name="Ahamad S."/>
            <person name="Jagadeeshwari U."/>
            <person name="Pannikurungottu S."/>
            <person name="Haufschild T."/>
            <person name="Kabuu M."/>
            <person name="Sasikala C."/>
            <person name="Jogler C."/>
            <person name="Ramana C."/>
        </authorList>
    </citation>
    <scope>NUCLEOTIDE SEQUENCE [LARGE SCALE GENOMIC DNA]</scope>
    <source>
        <strain evidence="11">JC673</strain>
    </source>
</reference>